<dbReference type="NCBIfam" id="TIGR01361">
    <property type="entry name" value="DAHP_synth_Bsub"/>
    <property type="match status" value="1"/>
</dbReference>
<protein>
    <submittedName>
        <fullName evidence="4">3-deoxy-7-phosphoheptulonate synthase</fullName>
        <ecNumber evidence="4">2.5.1.54</ecNumber>
    </submittedName>
</protein>
<dbReference type="NCBIfam" id="NF006421">
    <property type="entry name" value="PRK08673.1"/>
    <property type="match status" value="1"/>
</dbReference>
<dbReference type="GO" id="GO:0016832">
    <property type="term" value="F:aldehyde-lyase activity"/>
    <property type="evidence" value="ECO:0007669"/>
    <property type="project" value="InterPro"/>
</dbReference>
<dbReference type="Pfam" id="PF00793">
    <property type="entry name" value="DAHP_synth_1"/>
    <property type="match status" value="1"/>
</dbReference>
<dbReference type="EC" id="2.5.1.54" evidence="4"/>
<comment type="caution">
    <text evidence="4">The sequence shown here is derived from an EMBL/GenBank/DDBJ whole genome shotgun (WGS) entry which is preliminary data.</text>
</comment>
<proteinExistence type="predicted"/>
<dbReference type="Gene3D" id="3.30.70.1140">
    <property type="entry name" value="Phospho-2-dehydro-3-deoxyheptonate aldolase, domain 1"/>
    <property type="match status" value="1"/>
</dbReference>
<name>A0A6M0SRQ8_CLOBO</name>
<dbReference type="NCBIfam" id="NF009239">
    <property type="entry name" value="PRK12595.1"/>
    <property type="match status" value="1"/>
</dbReference>
<dbReference type="Gene3D" id="3.20.20.70">
    <property type="entry name" value="Aldolase class I"/>
    <property type="match status" value="1"/>
</dbReference>
<evidence type="ECO:0000313" key="5">
    <source>
        <dbReference type="Proteomes" id="UP000472355"/>
    </source>
</evidence>
<accession>A0A6M0SRQ8</accession>
<dbReference type="InterPro" id="IPR006268">
    <property type="entry name" value="DAHP_syn_2"/>
</dbReference>
<evidence type="ECO:0000313" key="4">
    <source>
        <dbReference type="EMBL" id="NFA43459.1"/>
    </source>
</evidence>
<dbReference type="GO" id="GO:0003849">
    <property type="term" value="F:3-deoxy-7-phosphoheptulonate synthase activity"/>
    <property type="evidence" value="ECO:0007669"/>
    <property type="project" value="UniProtKB-EC"/>
</dbReference>
<dbReference type="Pfam" id="PF18152">
    <property type="entry name" value="DAHP_snth_FXD"/>
    <property type="match status" value="1"/>
</dbReference>
<keyword evidence="1 4" id="KW-0808">Transferase</keyword>
<dbReference type="InterPro" id="IPR041071">
    <property type="entry name" value="DAHP_snth_FXD"/>
</dbReference>
<feature type="domain" description="DAHP synthetase I/KDSA" evidence="2">
    <location>
        <begin position="91"/>
        <end position="323"/>
    </location>
</feature>
<dbReference type="PANTHER" id="PTHR43018:SF2">
    <property type="entry name" value="PHOSPHO-2-DEHYDRO-3-DEOXYHEPTONATE ALDOLASE"/>
    <property type="match status" value="1"/>
</dbReference>
<evidence type="ECO:0000259" key="3">
    <source>
        <dbReference type="Pfam" id="PF18152"/>
    </source>
</evidence>
<dbReference type="InterPro" id="IPR013785">
    <property type="entry name" value="Aldolase_TIM"/>
</dbReference>
<gene>
    <name evidence="4" type="primary">aroF</name>
    <name evidence="4" type="ORF">EXM65_12955</name>
</gene>
<evidence type="ECO:0000259" key="2">
    <source>
        <dbReference type="Pfam" id="PF00793"/>
    </source>
</evidence>
<dbReference type="Proteomes" id="UP000472355">
    <property type="component" value="Unassembled WGS sequence"/>
</dbReference>
<evidence type="ECO:0000256" key="1">
    <source>
        <dbReference type="ARBA" id="ARBA00022679"/>
    </source>
</evidence>
<dbReference type="InterPro" id="IPR006218">
    <property type="entry name" value="DAHP1/KDSA"/>
</dbReference>
<dbReference type="EMBL" id="SGKU01000039">
    <property type="protein sequence ID" value="NFA43459.1"/>
    <property type="molecule type" value="Genomic_DNA"/>
</dbReference>
<organism evidence="4 5">
    <name type="scientific">Clostridium botulinum</name>
    <dbReference type="NCBI Taxonomy" id="1491"/>
    <lineage>
        <taxon>Bacteria</taxon>
        <taxon>Bacillati</taxon>
        <taxon>Bacillota</taxon>
        <taxon>Clostridia</taxon>
        <taxon>Eubacteriales</taxon>
        <taxon>Clostridiaceae</taxon>
        <taxon>Clostridium</taxon>
    </lineage>
</organism>
<dbReference type="GO" id="GO:0009073">
    <property type="term" value="P:aromatic amino acid family biosynthetic process"/>
    <property type="evidence" value="ECO:0007669"/>
    <property type="project" value="InterPro"/>
</dbReference>
<reference evidence="4 5" key="1">
    <citation type="submission" date="2019-02" db="EMBL/GenBank/DDBJ databases">
        <title>Genome sequencing of Clostridium botulinum clinical isolates.</title>
        <authorList>
            <person name="Brunt J."/>
            <person name="Van Vliet A.H.M."/>
            <person name="Stringer S.C."/>
            <person name="Grant K.A."/>
            <person name="Carter A.C."/>
            <person name="Peck M.W."/>
        </authorList>
    </citation>
    <scope>NUCLEOTIDE SEQUENCE [LARGE SCALE GENOMIC DNA]</scope>
    <source>
        <strain evidence="4 5">H113700579</strain>
    </source>
</reference>
<dbReference type="PANTHER" id="PTHR43018">
    <property type="entry name" value="PHOSPHO-2-DEHYDRO-3-DEOXYHEPTONATE ALDOLASE"/>
    <property type="match status" value="1"/>
</dbReference>
<feature type="domain" description="DAHP synthase ferredoxin-like" evidence="3">
    <location>
        <begin position="1"/>
        <end position="67"/>
    </location>
</feature>
<dbReference type="AlphaFoldDB" id="A0A6M0SRQ8"/>
<sequence>MIIIMKPKSSDEEILKIKAIIEAKGLEINISKGDTCCIIGAIGDTSIIDSKKIQVLKGVDRVVKVQEPFKKANRLFKPIDTIVNINGSEIGGKHLGVIAGPCSIESEEQIVEIAKRVKNAGANFLRGGAFKPRTSPYSFQGLGLEGLKLLKTAKLETGLPIVTELMSTDYLDIFVEEVDVIQIGTRNMQNFDLLKQIGKTNKPILLKRGLSATIEEWLMSAEYIMAGGNENVILCERGIRTFETATRNTLDLQAIPVIKKLSHLPIIIDPSHAGGHAYLVEPMAKASVIAGSDGVMVEVHNDPENALSDGPQSLTLDQFDGLMNKVIAVAKVEGKLI</sequence>
<dbReference type="SUPFAM" id="SSF51569">
    <property type="entry name" value="Aldolase"/>
    <property type="match status" value="1"/>
</dbReference>
<dbReference type="InterPro" id="IPR052899">
    <property type="entry name" value="Class-I_DAHP_synthase"/>
</dbReference>